<proteinExistence type="predicted"/>
<reference evidence="2 3" key="1">
    <citation type="journal article" date="1995" name="DNA Res.">
        <title>Sequence analysis of the genome of the unicellular cyanobacterium Synechocystis sp. strain PCC6803. I. Sequence features in the 1 Mb region from map positions 64% to 92% of the genome.</title>
        <authorList>
            <person name="Kaneko T."/>
            <person name="Tanaka A."/>
            <person name="Sato S."/>
            <person name="Kotani H."/>
            <person name="Sazuka T."/>
            <person name="Miyajima N."/>
            <person name="Sugiura M."/>
            <person name="Tabata S."/>
        </authorList>
    </citation>
    <scope>NUCLEOTIDE SEQUENCE [LARGE SCALE GENOMIC DNA]</scope>
    <source>
        <strain evidence="3">ATCC 27184 / PCC 6803 / Kazusa</strain>
    </source>
</reference>
<sequence>MLKILQKLLIGVLTLCPSMALAGVPNGTWLSQPQIRFYASQNALDQVMKDIQSQGYRLVFLDFRGVADDVQEQISQQARNHNLIPIAWVQSPQYRRLTIEQIINEARHTDGLQVDDHFFANYSSRDFEYLANQYRKFIFCSIQPFQKNLVPRYGCNQIDVQCYTSPTFKQCLNLANQLNAVVSLYEKDTFKYREQIGGKNFNVFLWPYTNQRIYDTGNFR</sequence>
<dbReference type="PIR" id="S74717">
    <property type="entry name" value="S74717"/>
</dbReference>
<dbReference type="Proteomes" id="UP000001425">
    <property type="component" value="Chromosome"/>
</dbReference>
<keyword evidence="1" id="KW-0732">Signal</keyword>
<protein>
    <submittedName>
        <fullName evidence="2">Sll0943 protein</fullName>
    </submittedName>
</protein>
<gene>
    <name evidence="2" type="ordered locus">sll0943</name>
</gene>
<reference evidence="2 3" key="2">
    <citation type="journal article" date="1996" name="DNA Res.">
        <title>Sequence analysis of the genome of the unicellular cyanobacterium Synechocystis sp. strain PCC6803. II. Sequence determination of the entire genome and assignment of potential protein-coding regions.</title>
        <authorList>
            <person name="Kaneko T."/>
            <person name="Sato S."/>
            <person name="Kotani H."/>
            <person name="Tanaka A."/>
            <person name="Asamizu E."/>
            <person name="Nakamura Y."/>
            <person name="Miyajima N."/>
            <person name="Hirosawa M."/>
            <person name="Sugiura M."/>
            <person name="Sasamoto S."/>
            <person name="Kimura T."/>
            <person name="Hosouchi T."/>
            <person name="Matsuno A."/>
            <person name="Muraki A."/>
            <person name="Nakazaki N."/>
            <person name="Naruo K."/>
            <person name="Okumura S."/>
            <person name="Shimpo S."/>
            <person name="Takeuchi C."/>
            <person name="Wada T."/>
            <person name="Watanabe A."/>
            <person name="Yamada M."/>
            <person name="Yasuda M."/>
            <person name="Tabata S."/>
        </authorList>
    </citation>
    <scope>NUCLEOTIDE SEQUENCE [LARGE SCALE GENOMIC DNA]</scope>
    <source>
        <strain evidence="3">ATCC 27184 / PCC 6803 / Kazusa</strain>
    </source>
</reference>
<accession>P72853</accession>
<evidence type="ECO:0000313" key="3">
    <source>
        <dbReference type="Proteomes" id="UP000001425"/>
    </source>
</evidence>
<feature type="signal peptide" evidence="1">
    <location>
        <begin position="1"/>
        <end position="22"/>
    </location>
</feature>
<dbReference type="eggNOG" id="ENOG502ZCH4">
    <property type="taxonomic scope" value="Bacteria"/>
</dbReference>
<dbReference type="AlphaFoldDB" id="P72853"/>
<dbReference type="IntAct" id="P72853">
    <property type="interactions" value="1"/>
</dbReference>
<dbReference type="EnsemblBacteria" id="BAA16868">
    <property type="protein sequence ID" value="BAA16868"/>
    <property type="gene ID" value="BAA16868"/>
</dbReference>
<dbReference type="KEGG" id="syn:sll0943"/>
<dbReference type="EMBL" id="BA000022">
    <property type="protein sequence ID" value="BAA16868.1"/>
    <property type="molecule type" value="Genomic_DNA"/>
</dbReference>
<dbReference type="InParanoid" id="P72853"/>
<keyword evidence="3" id="KW-1185">Reference proteome</keyword>
<evidence type="ECO:0000313" key="2">
    <source>
        <dbReference type="EMBL" id="BAA16868.1"/>
    </source>
</evidence>
<dbReference type="PaxDb" id="1148-1651942"/>
<organism evidence="2 3">
    <name type="scientific">Synechocystis sp. (strain ATCC 27184 / PCC 6803 / Kazusa)</name>
    <dbReference type="NCBI Taxonomy" id="1111708"/>
    <lineage>
        <taxon>Bacteria</taxon>
        <taxon>Bacillati</taxon>
        <taxon>Cyanobacteriota</taxon>
        <taxon>Cyanophyceae</taxon>
        <taxon>Synechococcales</taxon>
        <taxon>Merismopediaceae</taxon>
        <taxon>Synechocystis</taxon>
    </lineage>
</organism>
<feature type="chain" id="PRO_5004161538" evidence="1">
    <location>
        <begin position="23"/>
        <end position="220"/>
    </location>
</feature>
<evidence type="ECO:0000256" key="1">
    <source>
        <dbReference type="SAM" id="SignalP"/>
    </source>
</evidence>
<name>P72853_SYNY3</name>